<evidence type="ECO:0000313" key="3">
    <source>
        <dbReference type="RefSeq" id="XP_027200145.1"/>
    </source>
</evidence>
<sequence length="672" mass="77339">MIRTNIEKKPSKHGSTTTTTTTTSFRAPPSRDANNYYHQNQQQQKHHENINRSRSNFDGDDNEIIYDETWPLDQVINKIDLKSDDSDNDDDNRPYNIEIENWHSGPQLLSNTFDSGRNLKRLPGNGQLYSSWNQGSKTWKDKSVQHRKYKIKKNPSITKLNKSIGSSLSYDMNNNYLDMDITYDNDNDNVDFIDDYDSSILLRDVGIQCNLKKYPESIIDSIKNEFTTTAPKMIVTNKPPIKVIKSSNNGIVSTFSDVPKLSSPSPIDLDLDLDQRSSSIRSTDVIYSQIDKSHKSNNNRNGGGGNINIVYKQPLNISKQQQTSFDDNSNSMYDIKTKQFGFDLNNPNFRKIPLPNPNENLWPESSSLNQSTINQKQPKYDKEVLEETISISNSSTDESLIHNHDIRMKPKESRKMKNKNNSMIGHHKKNDENILLENNSLRLKSSKSPYSERLHKSNADLREQFLQDETRGGLAAAYKNRQQQKQHQQQQQQNNRHRTLSLNRMNAANVISNDENRQQQHYPPVTVKPNRHLSQSHLSSRYSDLGVENGQHSHPPRSLSSSSRSRSVHHERDPIVMLIPPANHHNDQSQRLTSILRNNSTKSNITVQSKAKKSSRPQLKSQSKINLKDFSTNADSKKSNSEKQQRVVDLNRRYSMPKDTKFNWLNKFKLKK</sequence>
<dbReference type="RefSeq" id="XP_027200145.1">
    <property type="nucleotide sequence ID" value="XM_027344344.1"/>
</dbReference>
<gene>
    <name evidence="3" type="primary">LOC113794241</name>
</gene>
<feature type="compositionally biased region" description="Basic and acidic residues" evidence="1">
    <location>
        <begin position="635"/>
        <end position="647"/>
    </location>
</feature>
<feature type="compositionally biased region" description="Polar residues" evidence="1">
    <location>
        <begin position="597"/>
        <end position="609"/>
    </location>
</feature>
<dbReference type="InParanoid" id="A0A6P6Y4F4"/>
<protein>
    <submittedName>
        <fullName evidence="3">Uncharacterized protein DDB_G0289357-like</fullName>
    </submittedName>
</protein>
<feature type="compositionally biased region" description="Low complexity" evidence="1">
    <location>
        <begin position="34"/>
        <end position="43"/>
    </location>
</feature>
<dbReference type="OrthoDB" id="6514669at2759"/>
<evidence type="ECO:0000256" key="1">
    <source>
        <dbReference type="SAM" id="MobiDB-lite"/>
    </source>
</evidence>
<organism evidence="2 3">
    <name type="scientific">Dermatophagoides pteronyssinus</name>
    <name type="common">European house dust mite</name>
    <dbReference type="NCBI Taxonomy" id="6956"/>
    <lineage>
        <taxon>Eukaryota</taxon>
        <taxon>Metazoa</taxon>
        <taxon>Ecdysozoa</taxon>
        <taxon>Arthropoda</taxon>
        <taxon>Chelicerata</taxon>
        <taxon>Arachnida</taxon>
        <taxon>Acari</taxon>
        <taxon>Acariformes</taxon>
        <taxon>Sarcoptiformes</taxon>
        <taxon>Astigmata</taxon>
        <taxon>Psoroptidia</taxon>
        <taxon>Analgoidea</taxon>
        <taxon>Pyroglyphidae</taxon>
        <taxon>Dermatophagoidinae</taxon>
        <taxon>Dermatophagoides</taxon>
    </lineage>
</organism>
<feature type="region of interest" description="Disordered" evidence="1">
    <location>
        <begin position="410"/>
        <end position="433"/>
    </location>
</feature>
<dbReference type="AlphaFoldDB" id="A0A6P6Y4F4"/>
<proteinExistence type="predicted"/>
<feature type="compositionally biased region" description="Low complexity" evidence="1">
    <location>
        <begin position="552"/>
        <end position="565"/>
    </location>
</feature>
<dbReference type="KEGG" id="dpte:113794241"/>
<keyword evidence="2" id="KW-1185">Reference proteome</keyword>
<dbReference type="Proteomes" id="UP000515146">
    <property type="component" value="Unplaced"/>
</dbReference>
<feature type="region of interest" description="Disordered" evidence="1">
    <location>
        <begin position="1"/>
        <end position="62"/>
    </location>
</feature>
<feature type="region of interest" description="Disordered" evidence="1">
    <location>
        <begin position="478"/>
        <end position="498"/>
    </location>
</feature>
<feature type="region of interest" description="Disordered" evidence="1">
    <location>
        <begin position="597"/>
        <end position="623"/>
    </location>
</feature>
<accession>A0A6P6Y4F4</accession>
<feature type="compositionally biased region" description="Basic and acidic residues" evidence="1">
    <location>
        <begin position="45"/>
        <end position="57"/>
    </location>
</feature>
<feature type="region of interest" description="Disordered" evidence="1">
    <location>
        <begin position="544"/>
        <end position="570"/>
    </location>
</feature>
<reference evidence="3" key="1">
    <citation type="submission" date="2025-08" db="UniProtKB">
        <authorList>
            <consortium name="RefSeq"/>
        </authorList>
    </citation>
    <scope>IDENTIFICATION</scope>
    <source>
        <strain evidence="3">Airmid</strain>
    </source>
</reference>
<feature type="region of interest" description="Disordered" evidence="1">
    <location>
        <begin position="511"/>
        <end position="532"/>
    </location>
</feature>
<name>A0A6P6Y4F4_DERPT</name>
<feature type="compositionally biased region" description="Low complexity" evidence="1">
    <location>
        <begin position="479"/>
        <end position="494"/>
    </location>
</feature>
<evidence type="ECO:0000313" key="2">
    <source>
        <dbReference type="Proteomes" id="UP000515146"/>
    </source>
</evidence>
<feature type="region of interest" description="Disordered" evidence="1">
    <location>
        <begin position="628"/>
        <end position="647"/>
    </location>
</feature>
<dbReference type="OMA" id="HERDPIV"/>